<dbReference type="PANTHER" id="PTHR37423">
    <property type="entry name" value="SOLUBLE LYTIC MUREIN TRANSGLYCOSYLASE-RELATED"/>
    <property type="match status" value="1"/>
</dbReference>
<proteinExistence type="predicted"/>
<dbReference type="CDD" id="cd00254">
    <property type="entry name" value="LT-like"/>
    <property type="match status" value="1"/>
</dbReference>
<organism evidence="2 3">
    <name type="scientific">Guptibacillus hwajinpoensis</name>
    <dbReference type="NCBI Taxonomy" id="208199"/>
    <lineage>
        <taxon>Bacteria</taxon>
        <taxon>Bacillati</taxon>
        <taxon>Bacillota</taxon>
        <taxon>Bacilli</taxon>
        <taxon>Bacillales</taxon>
        <taxon>Guptibacillaceae</taxon>
        <taxon>Guptibacillus</taxon>
    </lineage>
</organism>
<evidence type="ECO:0000313" key="2">
    <source>
        <dbReference type="EMBL" id="KMM39559.1"/>
    </source>
</evidence>
<dbReference type="AlphaFoldDB" id="A0A0J6D5I8"/>
<dbReference type="RefSeq" id="WP_048310734.1">
    <property type="nucleotide sequence ID" value="NZ_CP119526.1"/>
</dbReference>
<dbReference type="EMBL" id="LELK01000001">
    <property type="protein sequence ID" value="KMM39559.1"/>
    <property type="molecule type" value="Genomic_DNA"/>
</dbReference>
<dbReference type="STRING" id="157733.AB986_00085"/>
<dbReference type="SUPFAM" id="SSF53955">
    <property type="entry name" value="Lysozyme-like"/>
    <property type="match status" value="1"/>
</dbReference>
<evidence type="ECO:0000259" key="1">
    <source>
        <dbReference type="Pfam" id="PF01464"/>
    </source>
</evidence>
<sequence>MITAIVLTLVLVLFLVQSHLFNEQVADAKTKVGELDQKTSENDQMKTQTALTKLENETGYSLDPGSVSVEEWKQAKAYSEQFYDDSEGKFSKKWGLFLSYQSMKVDIDPAIAYELLKVETGNTFDPDLTGPETKYGHAYGMAQFMTNTAPWIADMAGINYSEEKLFDPYFSMTLSVTYLDYLYDRYGNWDEALTAYNRGIGGLKAYVSEKGTPKSGYSEEIQEMASLHEL</sequence>
<dbReference type="Proteomes" id="UP000035996">
    <property type="component" value="Unassembled WGS sequence"/>
</dbReference>
<reference evidence="2" key="1">
    <citation type="submission" date="2015-06" db="EMBL/GenBank/DDBJ databases">
        <authorList>
            <person name="Liu B."/>
            <person name="Wang J."/>
            <person name="Zhu Y."/>
            <person name="Liu G."/>
            <person name="Chen Q."/>
            <person name="Zheng C."/>
            <person name="Che J."/>
            <person name="Ge C."/>
            <person name="Shi H."/>
            <person name="Pan Z."/>
            <person name="Liu X."/>
        </authorList>
    </citation>
    <scope>NUCLEOTIDE SEQUENCE [LARGE SCALE GENOMIC DNA]</scope>
    <source>
        <strain evidence="2">DSM 16346</strain>
    </source>
</reference>
<accession>A0A0J6D5I8</accession>
<gene>
    <name evidence="2" type="ORF">AB986_00085</name>
</gene>
<dbReference type="Pfam" id="PF01464">
    <property type="entry name" value="SLT"/>
    <property type="match status" value="1"/>
</dbReference>
<keyword evidence="3" id="KW-1185">Reference proteome</keyword>
<dbReference type="OrthoDB" id="9815002at2"/>
<name>A0A0J6D5I8_9BACL</name>
<dbReference type="InterPro" id="IPR023346">
    <property type="entry name" value="Lysozyme-like_dom_sf"/>
</dbReference>
<feature type="domain" description="Transglycosylase SLT" evidence="1">
    <location>
        <begin position="104"/>
        <end position="213"/>
    </location>
</feature>
<dbReference type="PATRIC" id="fig|157733.3.peg.2222"/>
<dbReference type="Gene3D" id="1.10.530.10">
    <property type="match status" value="1"/>
</dbReference>
<dbReference type="PANTHER" id="PTHR37423:SF2">
    <property type="entry name" value="MEMBRANE-BOUND LYTIC MUREIN TRANSGLYCOSYLASE C"/>
    <property type="match status" value="1"/>
</dbReference>
<dbReference type="InterPro" id="IPR008258">
    <property type="entry name" value="Transglycosylase_SLT_dom_1"/>
</dbReference>
<evidence type="ECO:0000313" key="3">
    <source>
        <dbReference type="Proteomes" id="UP000035996"/>
    </source>
</evidence>
<protein>
    <recommendedName>
        <fullName evidence="1">Transglycosylase SLT domain-containing protein</fullName>
    </recommendedName>
</protein>
<comment type="caution">
    <text evidence="2">The sequence shown here is derived from an EMBL/GenBank/DDBJ whole genome shotgun (WGS) entry which is preliminary data.</text>
</comment>